<evidence type="ECO:0000256" key="5">
    <source>
        <dbReference type="ARBA" id="ARBA00022806"/>
    </source>
</evidence>
<dbReference type="NCBIfam" id="TIGR02784">
    <property type="entry name" value="addA_alphas"/>
    <property type="match status" value="1"/>
</dbReference>
<evidence type="ECO:0000256" key="13">
    <source>
        <dbReference type="ARBA" id="ARBA00034923"/>
    </source>
</evidence>
<dbReference type="InterPro" id="IPR014017">
    <property type="entry name" value="DNA_helicase_UvrD-like_C"/>
</dbReference>
<evidence type="ECO:0000313" key="20">
    <source>
        <dbReference type="Proteomes" id="UP000032160"/>
    </source>
</evidence>
<dbReference type="InterPro" id="IPR038726">
    <property type="entry name" value="PDDEXK_AddAB-type"/>
</dbReference>
<dbReference type="GO" id="GO:0003677">
    <property type="term" value="F:DNA binding"/>
    <property type="evidence" value="ECO:0007669"/>
    <property type="project" value="UniProtKB-KW"/>
</dbReference>
<evidence type="ECO:0000259" key="17">
    <source>
        <dbReference type="PROSITE" id="PS51198"/>
    </source>
</evidence>
<dbReference type="EMBL" id="HG966617">
    <property type="protein sequence ID" value="CDO60058.1"/>
    <property type="molecule type" value="Genomic_DNA"/>
</dbReference>
<gene>
    <name evidence="19" type="ORF">BN1012_Phect1845</name>
</gene>
<dbReference type="HOGENOM" id="CLU_001114_0_0_5"/>
<evidence type="ECO:0000256" key="16">
    <source>
        <dbReference type="SAM" id="MobiDB-lite"/>
    </source>
</evidence>
<feature type="domain" description="UvrD-like helicase ATP-binding" evidence="17">
    <location>
        <begin position="28"/>
        <end position="520"/>
    </location>
</feature>
<dbReference type="STRING" id="1458461.BN1012_Phect1845"/>
<dbReference type="PATRIC" id="fig|1458461.3.peg.1849"/>
<reference evidence="19 20" key="1">
    <citation type="journal article" date="2014" name="Front. Genet.">
        <title>Genome and metabolic network of "Candidatus Phaeomarinobacter ectocarpi" Ec32, a new candidate genus of Alphaproteobacteria frequently associated with brown algae.</title>
        <authorList>
            <person name="Dittami S.M."/>
            <person name="Barbeyron T."/>
            <person name="Boyen C."/>
            <person name="Cambefort J."/>
            <person name="Collet G."/>
            <person name="Delage L."/>
            <person name="Gobet A."/>
            <person name="Groisillier A."/>
            <person name="Leblanc C."/>
            <person name="Michel G."/>
            <person name="Scornet D."/>
            <person name="Siegel A."/>
            <person name="Tapia J.E."/>
            <person name="Tonon T."/>
        </authorList>
    </citation>
    <scope>NUCLEOTIDE SEQUENCE [LARGE SCALE GENOMIC DNA]</scope>
    <source>
        <strain evidence="19 20">Ec32</strain>
    </source>
</reference>
<evidence type="ECO:0000256" key="15">
    <source>
        <dbReference type="PROSITE-ProRule" id="PRU00560"/>
    </source>
</evidence>
<dbReference type="Pfam" id="PF13361">
    <property type="entry name" value="UvrD_C"/>
    <property type="match status" value="1"/>
</dbReference>
<dbReference type="GO" id="GO:0033202">
    <property type="term" value="C:DNA helicase complex"/>
    <property type="evidence" value="ECO:0007669"/>
    <property type="project" value="TreeGrafter"/>
</dbReference>
<dbReference type="Proteomes" id="UP000032160">
    <property type="component" value="Chromosome I"/>
</dbReference>
<feature type="domain" description="UvrD-like helicase C-terminal" evidence="18">
    <location>
        <begin position="550"/>
        <end position="827"/>
    </location>
</feature>
<dbReference type="InterPro" id="IPR011335">
    <property type="entry name" value="Restrct_endonuc-II-like"/>
</dbReference>
<dbReference type="PANTHER" id="PTHR11070">
    <property type="entry name" value="UVRD / RECB / PCRA DNA HELICASE FAMILY MEMBER"/>
    <property type="match status" value="1"/>
</dbReference>
<dbReference type="Gene3D" id="3.90.320.10">
    <property type="match status" value="1"/>
</dbReference>
<dbReference type="InterPro" id="IPR000212">
    <property type="entry name" value="DNA_helicase_UvrD/REP"/>
</dbReference>
<dbReference type="EC" id="5.6.2.4" evidence="12"/>
<keyword evidence="7 15" id="KW-0067">ATP-binding</keyword>
<keyword evidence="3" id="KW-0227">DNA damage</keyword>
<dbReference type="Pfam" id="PF12705">
    <property type="entry name" value="PDDEXK_1"/>
    <property type="match status" value="1"/>
</dbReference>
<evidence type="ECO:0000256" key="8">
    <source>
        <dbReference type="ARBA" id="ARBA00023125"/>
    </source>
</evidence>
<protein>
    <recommendedName>
        <fullName evidence="12">DNA 3'-5' helicase</fullName>
        <ecNumber evidence="12">5.6.2.4</ecNumber>
    </recommendedName>
    <alternativeName>
        <fullName evidence="13">DNA 3'-5' helicase II</fullName>
    </alternativeName>
</protein>
<dbReference type="SUPFAM" id="SSF52980">
    <property type="entry name" value="Restriction endonuclease-like"/>
    <property type="match status" value="1"/>
</dbReference>
<dbReference type="PROSITE" id="PS51198">
    <property type="entry name" value="UVRD_HELICASE_ATP_BIND"/>
    <property type="match status" value="1"/>
</dbReference>
<evidence type="ECO:0000256" key="10">
    <source>
        <dbReference type="ARBA" id="ARBA00023235"/>
    </source>
</evidence>
<feature type="binding site" evidence="15">
    <location>
        <begin position="49"/>
        <end position="56"/>
    </location>
    <ligand>
        <name>ATP</name>
        <dbReference type="ChEBI" id="CHEBI:30616"/>
    </ligand>
</feature>
<dbReference type="GO" id="GO:0005524">
    <property type="term" value="F:ATP binding"/>
    <property type="evidence" value="ECO:0007669"/>
    <property type="project" value="UniProtKB-UniRule"/>
</dbReference>
<evidence type="ECO:0000256" key="2">
    <source>
        <dbReference type="ARBA" id="ARBA00022741"/>
    </source>
</evidence>
<evidence type="ECO:0000256" key="3">
    <source>
        <dbReference type="ARBA" id="ARBA00022763"/>
    </source>
</evidence>
<evidence type="ECO:0000256" key="7">
    <source>
        <dbReference type="ARBA" id="ARBA00022840"/>
    </source>
</evidence>
<dbReference type="InterPro" id="IPR011604">
    <property type="entry name" value="PDDEXK-like_dom_sf"/>
</dbReference>
<evidence type="ECO:0000256" key="14">
    <source>
        <dbReference type="ARBA" id="ARBA00048988"/>
    </source>
</evidence>
<keyword evidence="9" id="KW-0234">DNA repair</keyword>
<comment type="catalytic activity">
    <reaction evidence="11">
        <text>Couples ATP hydrolysis with the unwinding of duplex DNA by translocating in the 3'-5' direction.</text>
        <dbReference type="EC" id="5.6.2.4"/>
    </reaction>
</comment>
<proteinExistence type="predicted"/>
<keyword evidence="4 15" id="KW-0378">Hydrolase</keyword>
<evidence type="ECO:0000313" key="19">
    <source>
        <dbReference type="EMBL" id="CDO60058.1"/>
    </source>
</evidence>
<keyword evidence="6" id="KW-0269">Exonuclease</keyword>
<accession>X5M998</accession>
<dbReference type="AlphaFoldDB" id="X5M998"/>
<dbReference type="GO" id="GO:0000725">
    <property type="term" value="P:recombinational repair"/>
    <property type="evidence" value="ECO:0007669"/>
    <property type="project" value="TreeGrafter"/>
</dbReference>
<keyword evidence="8" id="KW-0238">DNA-binding</keyword>
<dbReference type="GO" id="GO:0043138">
    <property type="term" value="F:3'-5' DNA helicase activity"/>
    <property type="evidence" value="ECO:0007669"/>
    <property type="project" value="UniProtKB-EC"/>
</dbReference>
<dbReference type="InterPro" id="IPR014016">
    <property type="entry name" value="UvrD-like_ATP-bd"/>
</dbReference>
<evidence type="ECO:0000256" key="1">
    <source>
        <dbReference type="ARBA" id="ARBA00022722"/>
    </source>
</evidence>
<evidence type="ECO:0000256" key="6">
    <source>
        <dbReference type="ARBA" id="ARBA00022839"/>
    </source>
</evidence>
<name>X5M998_9HYPH</name>
<organism evidence="19 20">
    <name type="scientific">Candidatus Phaeomarinibacter ectocarpi</name>
    <dbReference type="NCBI Taxonomy" id="1458461"/>
    <lineage>
        <taxon>Bacteria</taxon>
        <taxon>Pseudomonadati</taxon>
        <taxon>Pseudomonadota</taxon>
        <taxon>Alphaproteobacteria</taxon>
        <taxon>Hyphomicrobiales</taxon>
        <taxon>Parvibaculaceae</taxon>
        <taxon>Candidatus Phaeomarinibacter</taxon>
    </lineage>
</organism>
<dbReference type="GO" id="GO:0004527">
    <property type="term" value="F:exonuclease activity"/>
    <property type="evidence" value="ECO:0007669"/>
    <property type="project" value="UniProtKB-KW"/>
</dbReference>
<keyword evidence="20" id="KW-1185">Reference proteome</keyword>
<dbReference type="KEGG" id="pect:BN1012_Phect1845"/>
<keyword evidence="1" id="KW-0540">Nuclease</keyword>
<dbReference type="Pfam" id="PF00580">
    <property type="entry name" value="UvrD-helicase"/>
    <property type="match status" value="1"/>
</dbReference>
<dbReference type="InterPro" id="IPR014151">
    <property type="entry name" value="DNA_helicase_AddA"/>
</dbReference>
<dbReference type="PROSITE" id="PS51217">
    <property type="entry name" value="UVRD_HELICASE_CTER"/>
    <property type="match status" value="1"/>
</dbReference>
<dbReference type="SUPFAM" id="SSF52540">
    <property type="entry name" value="P-loop containing nucleoside triphosphate hydrolases"/>
    <property type="match status" value="1"/>
</dbReference>
<keyword evidence="5 15" id="KW-0347">Helicase</keyword>
<dbReference type="PANTHER" id="PTHR11070:SF2">
    <property type="entry name" value="ATP-DEPENDENT DNA HELICASE SRS2"/>
    <property type="match status" value="1"/>
</dbReference>
<evidence type="ECO:0000256" key="9">
    <source>
        <dbReference type="ARBA" id="ARBA00023204"/>
    </source>
</evidence>
<comment type="catalytic activity">
    <reaction evidence="14">
        <text>ATP + H2O = ADP + phosphate + H(+)</text>
        <dbReference type="Rhea" id="RHEA:13065"/>
        <dbReference type="ChEBI" id="CHEBI:15377"/>
        <dbReference type="ChEBI" id="CHEBI:15378"/>
        <dbReference type="ChEBI" id="CHEBI:30616"/>
        <dbReference type="ChEBI" id="CHEBI:43474"/>
        <dbReference type="ChEBI" id="CHEBI:456216"/>
        <dbReference type="EC" id="5.6.2.4"/>
    </reaction>
</comment>
<dbReference type="InterPro" id="IPR027417">
    <property type="entry name" value="P-loop_NTPase"/>
</dbReference>
<dbReference type="Gene3D" id="1.10.486.10">
    <property type="entry name" value="PCRA, domain 4"/>
    <property type="match status" value="1"/>
</dbReference>
<dbReference type="RefSeq" id="WP_052534301.1">
    <property type="nucleotide sequence ID" value="NZ_HG966617.1"/>
</dbReference>
<dbReference type="OrthoDB" id="9810135at2"/>
<sequence>MADSNRHRLEIDGVEVEFEPSGANAELQSLSTDKQLDAADPKASVWVSANAGTGKTHTLTSRVARLLLSGTKPEHILCLTFTRAAAAQMQTKLYERLGQWSTMAEDALEEALFQLEGQHLEADEIAKARRLFASALETPGGLKIQTIHAFCESLLGRFPLEAGVSPHFALADDRQSAELLAQARDEVLQASIDEPETPLAHAVVKLVGEADEMAFEMLLGEVTGMRHRIRRYVEHAQGLDAAERAVADALGVPPGASAHDLMAAALAELDPAQIRAAQSALASGKKTDATKATALAALLADMTPEGFEEHYPGIFLTQAGEPRASLMTKDLAASHPDILQWMEDQQAALVSLTAKLRAAQTAVLTGAILRVGCAVLDAYEAEKTRRGLLDYDDLITRTVSLLHSREATQWVLYKLDMGLDHILVDEAQDTSPEQWKVIAALVTEFFAGDGARDFAPDQDGRGPGSVRTLFAVGDEKQSIFSFQGADPQEFSARRAAFRSMAGAATQTWHDIDLTVSWRTADQILSSVDKTFEPEPMRAGVVAGDDPIHHESVWTGRAGLVELWSPVTPDEVDEQELWDDPLDAVSGRSKEAKLATRIVGKLKDWIGTEFLPQRDRVMEPGDVLILVRKRGPFVDELIRQLKTSNIPVAGVDRLVLGDHIAVMDLMALARFALLPEDDLTLATVLRSPLCTISEEGLFDLAHARASKEKTISLWKALEERADMVDGAPEALAYLTEIRARTGILRPHEFFARVLGADGGRDRLVARVGMDVHDPIDEFLNQTLSYEASNTPSLQGFVAWMDAGDTEIKRDLDQGGNQVRIMTVHGAKGLEANVVILPDTVQAGGTPGRASLIAHKDTRDDGLVTYSPRKTDADELSLAARAARDAREDEEYRRLLYVAMTRAMDRLYIAAAHGSRGMNDTSWYVRAADALKPNAEELEEDFADGPGTVWRLESEQIVEAVADKHSHDVADAIALPAWATQSAPMEQVPVGPLAPSMMPDAEEASGEPGAFSDPPALSPLAADGVNPVQRFARGRLVHTLLQQLPEQPEENRKALALGYLSRAAAGQFDEATQRDIAAEVLAVLDDPQFADLFGPDSRAEVSLAGRVTWNGKRVPLSGQIDRLVVTDDRILIADYKTNRPPPKRVEDVAAVYLDQMAAYRSLVEAAYPGKSVACALVWTDGPRLMELPAFALDQRGNSVN</sequence>
<evidence type="ECO:0000256" key="11">
    <source>
        <dbReference type="ARBA" id="ARBA00034617"/>
    </source>
</evidence>
<dbReference type="Gene3D" id="3.40.50.300">
    <property type="entry name" value="P-loop containing nucleotide triphosphate hydrolases"/>
    <property type="match status" value="3"/>
</dbReference>
<evidence type="ECO:0000256" key="12">
    <source>
        <dbReference type="ARBA" id="ARBA00034808"/>
    </source>
</evidence>
<keyword evidence="10" id="KW-0413">Isomerase</keyword>
<evidence type="ECO:0000259" key="18">
    <source>
        <dbReference type="PROSITE" id="PS51217"/>
    </source>
</evidence>
<evidence type="ECO:0000256" key="4">
    <source>
        <dbReference type="ARBA" id="ARBA00022801"/>
    </source>
</evidence>
<keyword evidence="2 15" id="KW-0547">Nucleotide-binding</keyword>
<feature type="region of interest" description="Disordered" evidence="16">
    <location>
        <begin position="988"/>
        <end position="1014"/>
    </location>
</feature>
<dbReference type="GO" id="GO:0005829">
    <property type="term" value="C:cytosol"/>
    <property type="evidence" value="ECO:0007669"/>
    <property type="project" value="TreeGrafter"/>
</dbReference>